<comment type="caution">
    <text evidence="3">The sequence shown here is derived from an EMBL/GenBank/DDBJ whole genome shotgun (WGS) entry which is preliminary data.</text>
</comment>
<protein>
    <submittedName>
        <fullName evidence="3">S9 family peptidase</fullName>
    </submittedName>
</protein>
<dbReference type="Pfam" id="PF00326">
    <property type="entry name" value="Peptidase_S9"/>
    <property type="match status" value="1"/>
</dbReference>
<reference evidence="3 4" key="1">
    <citation type="submission" date="2020-03" db="EMBL/GenBank/DDBJ databases">
        <title>Alteromonas ponticola sp. nov., isolated from seawater.</title>
        <authorList>
            <person name="Yoon J.-H."/>
            <person name="Kim Y.-O."/>
        </authorList>
    </citation>
    <scope>NUCLEOTIDE SEQUENCE [LARGE SCALE GENOMIC DNA]</scope>
    <source>
        <strain evidence="3 4">MYP5</strain>
    </source>
</reference>
<sequence>MTKEMKVLSGRALGIIKLSLIAFFSLSFTHHAIAKEKQVHPSSIPVEHFFKKPQFTDMVISPDGKHIAAIYEDKDNSSSVAIMDINLTKVLTSINLGEYRRISEIIWPRNDRFIINYAKFVGYLDDNGSQPSYVAYNLNGKRGIQLTDGNRAFYEIVSLLPDKPDKILVQKRNFQDYNDRGSDLGQIPARLFEIDIDTGKEKYTAGQPANVNDIIADTNGVPRMAFGYTEDRNDELGGGSFYAYVKRTPTSDWESIDTEHMRYPDSKKVARVRLLGFNSDNSKAYVASDYNSKLPSVYEVDMKTLDFTHIFTPERATIGAPLYSPNGGLEGLMVSPDFNRILFLSEKSEMRRVFAQLYATFEVTDESSNIQIHSATEDGNQIIFSVSSDRDPGVFYLYNRGLDGSAPGIRLLSESKPEINPNLMASMKPMRFESRDGIELNGYYMLPTYGEAPYPMVQIIHGGPHGPRDFWQWDREAQFLASRGYAVVKVNFRGSGGYGVDFEESGHLEWGGKMINDMTDASMWMVKQGFADKDKMCVYGGSYGGYGTLQSLVREPDLYKCGIGYVGVYSLFEMKKSGDIPKRNEGMRFLDKVLGTDEDLMRKFSPALNVDKIKANLFIAHGSEDERVPMEQYEVLTENLEKIGKPFIPMVKEEGHGYQLLENNVEFYSTMEQFLADNLKK</sequence>
<keyword evidence="4" id="KW-1185">Reference proteome</keyword>
<gene>
    <name evidence="3" type="ORF">HCJ96_03885</name>
</gene>
<dbReference type="RefSeq" id="WP_169209729.1">
    <property type="nucleotide sequence ID" value="NZ_JAATNW010000002.1"/>
</dbReference>
<name>A0ABX1QY44_9ALTE</name>
<evidence type="ECO:0000256" key="1">
    <source>
        <dbReference type="ARBA" id="ARBA00022801"/>
    </source>
</evidence>
<evidence type="ECO:0000313" key="4">
    <source>
        <dbReference type="Proteomes" id="UP000709336"/>
    </source>
</evidence>
<dbReference type="PRINTS" id="PR00862">
    <property type="entry name" value="PROLIGOPTASE"/>
</dbReference>
<feature type="domain" description="Peptidase S9 prolyl oligopeptidase catalytic" evidence="2">
    <location>
        <begin position="471"/>
        <end position="680"/>
    </location>
</feature>
<dbReference type="InterPro" id="IPR001375">
    <property type="entry name" value="Peptidase_S9_cat"/>
</dbReference>
<dbReference type="PANTHER" id="PTHR42776:SF27">
    <property type="entry name" value="DIPEPTIDYL PEPTIDASE FAMILY MEMBER 6"/>
    <property type="match status" value="1"/>
</dbReference>
<evidence type="ECO:0000313" key="3">
    <source>
        <dbReference type="EMBL" id="NMH59160.1"/>
    </source>
</evidence>
<dbReference type="SUPFAM" id="SSF82171">
    <property type="entry name" value="DPP6 N-terminal domain-like"/>
    <property type="match status" value="1"/>
</dbReference>
<proteinExistence type="predicted"/>
<dbReference type="Gene3D" id="3.40.50.1820">
    <property type="entry name" value="alpha/beta hydrolase"/>
    <property type="match status" value="1"/>
</dbReference>
<dbReference type="InterPro" id="IPR002470">
    <property type="entry name" value="Peptidase_S9A"/>
</dbReference>
<keyword evidence="1" id="KW-0378">Hydrolase</keyword>
<dbReference type="EMBL" id="JAATNW010000002">
    <property type="protein sequence ID" value="NMH59160.1"/>
    <property type="molecule type" value="Genomic_DNA"/>
</dbReference>
<organism evidence="3 4">
    <name type="scientific">Alteromonas ponticola</name>
    <dbReference type="NCBI Taxonomy" id="2720613"/>
    <lineage>
        <taxon>Bacteria</taxon>
        <taxon>Pseudomonadati</taxon>
        <taxon>Pseudomonadota</taxon>
        <taxon>Gammaproteobacteria</taxon>
        <taxon>Alteromonadales</taxon>
        <taxon>Alteromonadaceae</taxon>
        <taxon>Alteromonas/Salinimonas group</taxon>
        <taxon>Alteromonas</taxon>
    </lineage>
</organism>
<dbReference type="InterPro" id="IPR029058">
    <property type="entry name" value="AB_hydrolase_fold"/>
</dbReference>
<dbReference type="Proteomes" id="UP000709336">
    <property type="component" value="Unassembled WGS sequence"/>
</dbReference>
<accession>A0ABX1QY44</accession>
<dbReference type="PANTHER" id="PTHR42776">
    <property type="entry name" value="SERINE PEPTIDASE S9 FAMILY MEMBER"/>
    <property type="match status" value="1"/>
</dbReference>
<dbReference type="SUPFAM" id="SSF53474">
    <property type="entry name" value="alpha/beta-Hydrolases"/>
    <property type="match status" value="1"/>
</dbReference>
<evidence type="ECO:0000259" key="2">
    <source>
        <dbReference type="Pfam" id="PF00326"/>
    </source>
</evidence>